<dbReference type="Pfam" id="PF00646">
    <property type="entry name" value="F-box"/>
    <property type="match status" value="1"/>
</dbReference>
<dbReference type="SMART" id="SM00256">
    <property type="entry name" value="FBOX"/>
    <property type="match status" value="2"/>
</dbReference>
<dbReference type="AlphaFoldDB" id="A0A7S8HR49"/>
<dbReference type="InterPro" id="IPR036047">
    <property type="entry name" value="F-box-like_dom_sf"/>
</dbReference>
<protein>
    <recommendedName>
        <fullName evidence="2">F-box domain-containing protein</fullName>
    </recommendedName>
</protein>
<accession>A0A7S8HR49</accession>
<dbReference type="SUPFAM" id="SSF81383">
    <property type="entry name" value="F-box domain"/>
    <property type="match status" value="1"/>
</dbReference>
<dbReference type="EMBL" id="CP064747">
    <property type="protein sequence ID" value="QPC58208.1"/>
    <property type="molecule type" value="Genomic_DNA"/>
</dbReference>
<evidence type="ECO:0000313" key="4">
    <source>
        <dbReference type="Proteomes" id="UP000663297"/>
    </source>
</evidence>
<dbReference type="PROSITE" id="PS50181">
    <property type="entry name" value="FBOX"/>
    <property type="match status" value="1"/>
</dbReference>
<evidence type="ECO:0000256" key="1">
    <source>
        <dbReference type="SAM" id="MobiDB-lite"/>
    </source>
</evidence>
<feature type="compositionally biased region" description="Basic and acidic residues" evidence="1">
    <location>
        <begin position="358"/>
        <end position="378"/>
    </location>
</feature>
<feature type="domain" description="F-box" evidence="2">
    <location>
        <begin position="173"/>
        <end position="218"/>
    </location>
</feature>
<evidence type="ECO:0000259" key="2">
    <source>
        <dbReference type="PROSITE" id="PS50181"/>
    </source>
</evidence>
<dbReference type="Proteomes" id="UP000663297">
    <property type="component" value="Chromosome 1"/>
</dbReference>
<name>A0A7S8HR49_FUSCU</name>
<sequence length="416" mass="49226">MSRQYPITSFQELPYDIYFGISKFIGVRDCLRLAATTRDFHEVFNPKTILSREQVLEFVTERDEHLRWIGHDLYACTNCLQFLSARKFVDSQWFCFLSRAPRFCLDCTGALRLRPHLEPAFCADSMFQYYFCNNCGGYGTESARCHGERIYSDTTEAEAAIARTFCIQPRRQPKGIKKLPTHVLATIVSFLDFKDVLNLTRASTKLNDVVKPNEWVPLHKRYAFVAYTWFRRVQDLPFDEVPVFPCFLCCKIYYRCIFSETPLKRIENNPEKLWKTYCDHCRRLGSDEWNIVAIEHRRRELCKACGCVKYKRKTCEHCRELYLEGAIDRKTLYPPAVEIEEILPSLEDLFTTTCRKESKEIERPRQDISMQERPREVRPMQARSRQESQWQGRPWQQRVEQEIQIHIFAGSEVYCI</sequence>
<gene>
    <name evidence="3" type="ORF">HYE67_000439</name>
</gene>
<proteinExistence type="predicted"/>
<evidence type="ECO:0000313" key="3">
    <source>
        <dbReference type="EMBL" id="QPC58208.1"/>
    </source>
</evidence>
<dbReference type="InterPro" id="IPR001810">
    <property type="entry name" value="F-box_dom"/>
</dbReference>
<reference evidence="3" key="1">
    <citation type="submission" date="2020-11" db="EMBL/GenBank/DDBJ databases">
        <title>The chromosome-scale genome resource for two endophytic Fusarium species: F. culmorum and F. pseudograminearum.</title>
        <authorList>
            <person name="Yuan Z."/>
        </authorList>
    </citation>
    <scope>NUCLEOTIDE SEQUENCE</scope>
    <source>
        <strain evidence="3">Class2-1B</strain>
    </source>
</reference>
<organism evidence="3 4">
    <name type="scientific">Fusarium culmorum</name>
    <dbReference type="NCBI Taxonomy" id="5516"/>
    <lineage>
        <taxon>Eukaryota</taxon>
        <taxon>Fungi</taxon>
        <taxon>Dikarya</taxon>
        <taxon>Ascomycota</taxon>
        <taxon>Pezizomycotina</taxon>
        <taxon>Sordariomycetes</taxon>
        <taxon>Hypocreomycetidae</taxon>
        <taxon>Hypocreales</taxon>
        <taxon>Nectriaceae</taxon>
        <taxon>Fusarium</taxon>
    </lineage>
</organism>
<feature type="region of interest" description="Disordered" evidence="1">
    <location>
        <begin position="358"/>
        <end position="391"/>
    </location>
</feature>